<dbReference type="STRING" id="1434072.SAMN05216210_0288"/>
<evidence type="ECO:0000256" key="3">
    <source>
        <dbReference type="SAM" id="SignalP"/>
    </source>
</evidence>
<feature type="chain" id="PRO_5009272697" evidence="3">
    <location>
        <begin position="29"/>
        <end position="392"/>
    </location>
</feature>
<keyword evidence="1" id="KW-0175">Coiled coil</keyword>
<dbReference type="Gene3D" id="6.10.250.3150">
    <property type="match status" value="1"/>
</dbReference>
<feature type="domain" description="M23ase beta-sheet core" evidence="4">
    <location>
        <begin position="291"/>
        <end position="384"/>
    </location>
</feature>
<dbReference type="PANTHER" id="PTHR21666">
    <property type="entry name" value="PEPTIDASE-RELATED"/>
    <property type="match status" value="1"/>
</dbReference>
<dbReference type="CDD" id="cd12797">
    <property type="entry name" value="M23_peptidase"/>
    <property type="match status" value="1"/>
</dbReference>
<evidence type="ECO:0000256" key="1">
    <source>
        <dbReference type="SAM" id="Coils"/>
    </source>
</evidence>
<dbReference type="PANTHER" id="PTHR21666:SF270">
    <property type="entry name" value="MUREIN HYDROLASE ACTIVATOR ENVC"/>
    <property type="match status" value="1"/>
</dbReference>
<evidence type="ECO:0000313" key="5">
    <source>
        <dbReference type="EMBL" id="SDT89649.1"/>
    </source>
</evidence>
<evidence type="ECO:0000313" key="6">
    <source>
        <dbReference type="Proteomes" id="UP000243924"/>
    </source>
</evidence>
<dbReference type="EMBL" id="LT629787">
    <property type="protein sequence ID" value="SDT89649.1"/>
    <property type="molecule type" value="Genomic_DNA"/>
</dbReference>
<dbReference type="InterPro" id="IPR050570">
    <property type="entry name" value="Cell_wall_metabolism_enzyme"/>
</dbReference>
<keyword evidence="5" id="KW-0378">Hydrolase</keyword>
<dbReference type="RefSeq" id="WP_092383418.1">
    <property type="nucleotide sequence ID" value="NZ_LT629787.1"/>
</dbReference>
<evidence type="ECO:0000259" key="4">
    <source>
        <dbReference type="Pfam" id="PF01551"/>
    </source>
</evidence>
<dbReference type="FunFam" id="2.70.70.10:FF:000003">
    <property type="entry name" value="Murein hydrolase activator EnvC"/>
    <property type="match status" value="1"/>
</dbReference>
<dbReference type="Pfam" id="PF01551">
    <property type="entry name" value="Peptidase_M23"/>
    <property type="match status" value="1"/>
</dbReference>
<dbReference type="OrthoDB" id="9784703at2"/>
<reference evidence="6" key="1">
    <citation type="submission" date="2016-10" db="EMBL/GenBank/DDBJ databases">
        <authorList>
            <person name="Varghese N."/>
            <person name="Submissions S."/>
        </authorList>
    </citation>
    <scope>NUCLEOTIDE SEQUENCE [LARGE SCALE GENOMIC DNA]</scope>
    <source>
        <strain evidence="6">CECT 8338</strain>
    </source>
</reference>
<dbReference type="GO" id="GO:0004222">
    <property type="term" value="F:metalloendopeptidase activity"/>
    <property type="evidence" value="ECO:0007669"/>
    <property type="project" value="TreeGrafter"/>
</dbReference>
<dbReference type="AlphaFoldDB" id="A0A1H2E3R8"/>
<feature type="signal peptide" evidence="3">
    <location>
        <begin position="1"/>
        <end position="28"/>
    </location>
</feature>
<gene>
    <name evidence="5" type="ORF">SAMN05216210_0288</name>
</gene>
<evidence type="ECO:0000256" key="2">
    <source>
        <dbReference type="SAM" id="MobiDB-lite"/>
    </source>
</evidence>
<protein>
    <submittedName>
        <fullName evidence="5">Septal ring factor EnvC, activator of murein hydrolases AmiA and AmiB</fullName>
    </submittedName>
</protein>
<dbReference type="Proteomes" id="UP000243924">
    <property type="component" value="Chromosome I"/>
</dbReference>
<dbReference type="InterPro" id="IPR016047">
    <property type="entry name" value="M23ase_b-sheet_dom"/>
</dbReference>
<dbReference type="InterPro" id="IPR011055">
    <property type="entry name" value="Dup_hybrid_motif"/>
</dbReference>
<keyword evidence="6" id="KW-1185">Reference proteome</keyword>
<keyword evidence="3" id="KW-0732">Signal</keyword>
<feature type="region of interest" description="Disordered" evidence="2">
    <location>
        <begin position="184"/>
        <end position="210"/>
    </location>
</feature>
<dbReference type="SUPFAM" id="SSF51261">
    <property type="entry name" value="Duplicated hybrid motif"/>
    <property type="match status" value="1"/>
</dbReference>
<feature type="coiled-coil region" evidence="1">
    <location>
        <begin position="34"/>
        <end position="117"/>
    </location>
</feature>
<name>A0A1H2E3R8_9GAMM</name>
<accession>A0A1H2E3R8</accession>
<proteinExistence type="predicted"/>
<dbReference type="Gene3D" id="2.70.70.10">
    <property type="entry name" value="Glucose Permease (Domain IIA)"/>
    <property type="match status" value="1"/>
</dbReference>
<sequence length="392" mass="43968">MRRQQGWCKGIVLVVLAAGLSVAQTLPADEPETAEQAREQLQATEAEIEQLREVLKGLEQEMTGLQQELQESESDIGRLERESRELEQQIEDGEARLQELRRDSQALQLALEAQHEQIARQARAAYMAGDQDYLKVLLNQDDPARMSRMLGYYQQVSQARVRELDEYRTTLRQISDTREAMLRQQQSLQGDRSELEQRTASLQEQQRQRSRLLTQLRQQQGSQTQQLENQQAERKALNELIERLDQAITSIPTPAGSLPFADAKGKLPLPVTGEIKARFGSQRGGDERLRWDGLLLDAEEGSPVHAIHGGRVVFAEWLRGSGLLLILDHGQGYLSLYGHNQSLLHDVGTWVQPGEAVATVGNSGGQAVAGLYFAIRHQGRPLDPLGWCMLSS</sequence>
<organism evidence="5 6">
    <name type="scientific">Halopseudomonas salegens</name>
    <dbReference type="NCBI Taxonomy" id="1434072"/>
    <lineage>
        <taxon>Bacteria</taxon>
        <taxon>Pseudomonadati</taxon>
        <taxon>Pseudomonadota</taxon>
        <taxon>Gammaproteobacteria</taxon>
        <taxon>Pseudomonadales</taxon>
        <taxon>Pseudomonadaceae</taxon>
        <taxon>Halopseudomonas</taxon>
    </lineage>
</organism>